<protein>
    <submittedName>
        <fullName evidence="7">Multidrug ABC transporter ATPase permease</fullName>
    </submittedName>
</protein>
<keyword evidence="2 5" id="KW-0812">Transmembrane</keyword>
<keyword evidence="8" id="KW-1185">Reference proteome</keyword>
<evidence type="ECO:0000256" key="3">
    <source>
        <dbReference type="ARBA" id="ARBA00022989"/>
    </source>
</evidence>
<evidence type="ECO:0000256" key="4">
    <source>
        <dbReference type="ARBA" id="ARBA00023136"/>
    </source>
</evidence>
<dbReference type="STRING" id="1423729.FC80_GL000118"/>
<name>A0A0R2CWR4_9LACO</name>
<dbReference type="Gene3D" id="1.20.1560.10">
    <property type="entry name" value="ABC transporter type 1, transmembrane domain"/>
    <property type="match status" value="1"/>
</dbReference>
<dbReference type="InterPro" id="IPR011527">
    <property type="entry name" value="ABC1_TM_dom"/>
</dbReference>
<comment type="caution">
    <text evidence="7">The sequence shown here is derived from an EMBL/GenBank/DDBJ whole genome shotgun (WGS) entry which is preliminary data.</text>
</comment>
<dbReference type="Proteomes" id="UP000051131">
    <property type="component" value="Unassembled WGS sequence"/>
</dbReference>
<dbReference type="EMBL" id="AYZE01000008">
    <property type="protein sequence ID" value="KRM91939.1"/>
    <property type="molecule type" value="Genomic_DNA"/>
</dbReference>
<keyword evidence="4 5" id="KW-0472">Membrane</keyword>
<comment type="subcellular location">
    <subcellularLocation>
        <location evidence="1">Cell membrane</location>
        <topology evidence="1">Multi-pass membrane protein</topology>
    </subcellularLocation>
</comment>
<feature type="transmembrane region" description="Helical" evidence="5">
    <location>
        <begin position="17"/>
        <end position="35"/>
    </location>
</feature>
<dbReference type="GO" id="GO:0015421">
    <property type="term" value="F:ABC-type oligopeptide transporter activity"/>
    <property type="evidence" value="ECO:0007669"/>
    <property type="project" value="TreeGrafter"/>
</dbReference>
<evidence type="ECO:0000313" key="7">
    <source>
        <dbReference type="EMBL" id="KRM91939.1"/>
    </source>
</evidence>
<evidence type="ECO:0000256" key="5">
    <source>
        <dbReference type="SAM" id="Phobius"/>
    </source>
</evidence>
<dbReference type="GO" id="GO:0005524">
    <property type="term" value="F:ATP binding"/>
    <property type="evidence" value="ECO:0007669"/>
    <property type="project" value="InterPro"/>
</dbReference>
<evidence type="ECO:0000313" key="8">
    <source>
        <dbReference type="Proteomes" id="UP000051131"/>
    </source>
</evidence>
<evidence type="ECO:0000256" key="1">
    <source>
        <dbReference type="ARBA" id="ARBA00004651"/>
    </source>
</evidence>
<feature type="transmembrane region" description="Helical" evidence="5">
    <location>
        <begin position="56"/>
        <end position="77"/>
    </location>
</feature>
<dbReference type="AlphaFoldDB" id="A0A0R2CWR4"/>
<keyword evidence="3 5" id="KW-1133">Transmembrane helix</keyword>
<dbReference type="GO" id="GO:0005886">
    <property type="term" value="C:plasma membrane"/>
    <property type="evidence" value="ECO:0007669"/>
    <property type="project" value="UniProtKB-SubCell"/>
</dbReference>
<dbReference type="Pfam" id="PF00664">
    <property type="entry name" value="ABC_membrane"/>
    <property type="match status" value="1"/>
</dbReference>
<sequence length="178" mass="20342">MGIFLKLSWFFKEQKKSYLLGIFFLTLVAILNIIPPKIIGSVVDSIQQHQMNTQKLVLYLFALVIIGIGQYLFRYFWRSYIWGSSALLEKTIRTRLVTHFATMDETFYQKYRIGDLMAHATNDITAVQQVAGIGILTFADSIITGVSTIIAMMFFVNWRLTLIAIIPLPLLAILSRTL</sequence>
<dbReference type="SUPFAM" id="SSF90123">
    <property type="entry name" value="ABC transporter transmembrane region"/>
    <property type="match status" value="1"/>
</dbReference>
<reference evidence="7 8" key="1">
    <citation type="journal article" date="2015" name="Genome Announc.">
        <title>Expanding the biotechnology potential of lactobacilli through comparative genomics of 213 strains and associated genera.</title>
        <authorList>
            <person name="Sun Z."/>
            <person name="Harris H.M."/>
            <person name="McCann A."/>
            <person name="Guo C."/>
            <person name="Argimon S."/>
            <person name="Zhang W."/>
            <person name="Yang X."/>
            <person name="Jeffery I.B."/>
            <person name="Cooney J.C."/>
            <person name="Kagawa T.F."/>
            <person name="Liu W."/>
            <person name="Song Y."/>
            <person name="Salvetti E."/>
            <person name="Wrobel A."/>
            <person name="Rasinkangas P."/>
            <person name="Parkhill J."/>
            <person name="Rea M.C."/>
            <person name="O'Sullivan O."/>
            <person name="Ritari J."/>
            <person name="Douillard F.P."/>
            <person name="Paul Ross R."/>
            <person name="Yang R."/>
            <person name="Briner A.E."/>
            <person name="Felis G.E."/>
            <person name="de Vos W.M."/>
            <person name="Barrangou R."/>
            <person name="Klaenhammer T.R."/>
            <person name="Caufield P.W."/>
            <person name="Cui Y."/>
            <person name="Zhang H."/>
            <person name="O'Toole P.W."/>
        </authorList>
    </citation>
    <scope>NUCLEOTIDE SEQUENCE [LARGE SCALE GENOMIC DNA]</scope>
    <source>
        <strain evidence="7 8">DSM 21116</strain>
    </source>
</reference>
<accession>A0A0R2CWR4</accession>
<evidence type="ECO:0000256" key="2">
    <source>
        <dbReference type="ARBA" id="ARBA00022692"/>
    </source>
</evidence>
<dbReference type="InterPro" id="IPR039421">
    <property type="entry name" value="Type_1_exporter"/>
</dbReference>
<dbReference type="PANTHER" id="PTHR43394:SF1">
    <property type="entry name" value="ATP-BINDING CASSETTE SUB-FAMILY B MEMBER 10, MITOCHONDRIAL"/>
    <property type="match status" value="1"/>
</dbReference>
<dbReference type="InterPro" id="IPR036640">
    <property type="entry name" value="ABC1_TM_sf"/>
</dbReference>
<organism evidence="7 8">
    <name type="scientific">Liquorilactobacillus cacaonum DSM 21116</name>
    <dbReference type="NCBI Taxonomy" id="1423729"/>
    <lineage>
        <taxon>Bacteria</taxon>
        <taxon>Bacillati</taxon>
        <taxon>Bacillota</taxon>
        <taxon>Bacilli</taxon>
        <taxon>Lactobacillales</taxon>
        <taxon>Lactobacillaceae</taxon>
        <taxon>Liquorilactobacillus</taxon>
    </lineage>
</organism>
<gene>
    <name evidence="7" type="ORF">FC80_GL000118</name>
</gene>
<feature type="transmembrane region" description="Helical" evidence="5">
    <location>
        <begin position="149"/>
        <end position="174"/>
    </location>
</feature>
<proteinExistence type="predicted"/>
<dbReference type="PROSITE" id="PS50929">
    <property type="entry name" value="ABC_TM1F"/>
    <property type="match status" value="1"/>
</dbReference>
<evidence type="ECO:0000259" key="6">
    <source>
        <dbReference type="PROSITE" id="PS50929"/>
    </source>
</evidence>
<feature type="domain" description="ABC transmembrane type-1" evidence="6">
    <location>
        <begin position="19"/>
        <end position="178"/>
    </location>
</feature>
<dbReference type="PATRIC" id="fig|1423729.3.peg.121"/>
<dbReference type="PANTHER" id="PTHR43394">
    <property type="entry name" value="ATP-DEPENDENT PERMEASE MDL1, MITOCHONDRIAL"/>
    <property type="match status" value="1"/>
</dbReference>